<dbReference type="AlphaFoldDB" id="A0A916TP63"/>
<accession>A0A916TP63</accession>
<reference evidence="1" key="2">
    <citation type="submission" date="2020-09" db="EMBL/GenBank/DDBJ databases">
        <authorList>
            <person name="Sun Q."/>
            <person name="Zhou Y."/>
        </authorList>
    </citation>
    <scope>NUCLEOTIDE SEQUENCE</scope>
    <source>
        <strain evidence="1">CGMCC 1.15095</strain>
    </source>
</reference>
<protein>
    <submittedName>
        <fullName evidence="1">Uncharacterized protein</fullName>
    </submittedName>
</protein>
<gene>
    <name evidence="1" type="ORF">GCM10011494_02920</name>
</gene>
<comment type="caution">
    <text evidence="1">The sequence shown here is derived from an EMBL/GenBank/DDBJ whole genome shotgun (WGS) entry which is preliminary data.</text>
</comment>
<evidence type="ECO:0000313" key="2">
    <source>
        <dbReference type="Proteomes" id="UP000608154"/>
    </source>
</evidence>
<reference evidence="1" key="1">
    <citation type="journal article" date="2014" name="Int. J. Syst. Evol. Microbiol.">
        <title>Complete genome sequence of Corynebacterium casei LMG S-19264T (=DSM 44701T), isolated from a smear-ripened cheese.</title>
        <authorList>
            <consortium name="US DOE Joint Genome Institute (JGI-PGF)"/>
            <person name="Walter F."/>
            <person name="Albersmeier A."/>
            <person name="Kalinowski J."/>
            <person name="Ruckert C."/>
        </authorList>
    </citation>
    <scope>NUCLEOTIDE SEQUENCE</scope>
    <source>
        <strain evidence="1">CGMCC 1.15095</strain>
    </source>
</reference>
<sequence length="142" mass="15522">MDERVKAFVDGLVAAATLNPGATRDRTWELFLDVDDERSRVALLAMYDAAMRVAMEHTEADGGDVEGLIGAIAADKCAFAFFEAMDDQERVDADEFQRVVRREVAAGRMGADDPAIFGEAAVTVLRTQRDELRRRCGGSAAH</sequence>
<name>A0A916TP63_9SPHN</name>
<evidence type="ECO:0000313" key="1">
    <source>
        <dbReference type="EMBL" id="GGB87998.1"/>
    </source>
</evidence>
<proteinExistence type="predicted"/>
<dbReference type="RefSeq" id="WP_188767500.1">
    <property type="nucleotide sequence ID" value="NZ_BMHK01000001.1"/>
</dbReference>
<organism evidence="1 2">
    <name type="scientific">Novosphingobium endophyticum</name>
    <dbReference type="NCBI Taxonomy" id="1955250"/>
    <lineage>
        <taxon>Bacteria</taxon>
        <taxon>Pseudomonadati</taxon>
        <taxon>Pseudomonadota</taxon>
        <taxon>Alphaproteobacteria</taxon>
        <taxon>Sphingomonadales</taxon>
        <taxon>Sphingomonadaceae</taxon>
        <taxon>Novosphingobium</taxon>
    </lineage>
</organism>
<dbReference type="EMBL" id="BMHK01000001">
    <property type="protein sequence ID" value="GGB87998.1"/>
    <property type="molecule type" value="Genomic_DNA"/>
</dbReference>
<keyword evidence="2" id="KW-1185">Reference proteome</keyword>
<dbReference type="Proteomes" id="UP000608154">
    <property type="component" value="Unassembled WGS sequence"/>
</dbReference>